<proteinExistence type="predicted"/>
<sequence>MTAPLTILATALDRIQTDPAACALPAQALAERAALLVLGRSSEAAEEDTLAFRSPLLSYVGELQRAKEGLQQALADLEFEGDIPEVRKALLFANFERSEAVYYQASANVAELVRRLMERPAGGRPKSVDTAAWDQGDL</sequence>
<evidence type="ECO:0000313" key="2">
    <source>
        <dbReference type="Proteomes" id="UP000745663"/>
    </source>
</evidence>
<name>A0ABS2BYF9_9PSED</name>
<comment type="caution">
    <text evidence="1">The sequence shown here is derived from an EMBL/GenBank/DDBJ whole genome shotgun (WGS) entry which is preliminary data.</text>
</comment>
<gene>
    <name evidence="1" type="ORF">H8F21_13870</name>
</gene>
<evidence type="ECO:0000313" key="1">
    <source>
        <dbReference type="EMBL" id="MBM5458653.1"/>
    </source>
</evidence>
<dbReference type="RefSeq" id="WP_203584593.1">
    <property type="nucleotide sequence ID" value="NZ_JACOPV010000008.1"/>
</dbReference>
<protein>
    <submittedName>
        <fullName evidence="1">Uncharacterized protein</fullName>
    </submittedName>
</protein>
<accession>A0ABS2BYF9</accession>
<dbReference type="EMBL" id="JACOPV010000008">
    <property type="protein sequence ID" value="MBM5458653.1"/>
    <property type="molecule type" value="Genomic_DNA"/>
</dbReference>
<organism evidence="1 2">
    <name type="scientific">Pseudomonas arcuscaelestis</name>
    <dbReference type="NCBI Taxonomy" id="2710591"/>
    <lineage>
        <taxon>Bacteria</taxon>
        <taxon>Pseudomonadati</taxon>
        <taxon>Pseudomonadota</taxon>
        <taxon>Gammaproteobacteria</taxon>
        <taxon>Pseudomonadales</taxon>
        <taxon>Pseudomonadaceae</taxon>
        <taxon>Pseudomonas</taxon>
    </lineage>
</organism>
<reference evidence="1 2" key="1">
    <citation type="submission" date="2020-08" db="EMBL/GenBank/DDBJ databases">
        <title>Description of novel Pseudomonas species.</title>
        <authorList>
            <person name="Duman M."/>
            <person name="Mulet M."/>
            <person name="Altun S."/>
            <person name="Saticioglu I.B."/>
            <person name="Lalucat J."/>
            <person name="Garcia-Valdes E."/>
        </authorList>
    </citation>
    <scope>NUCLEOTIDE SEQUENCE [LARGE SCALE GENOMIC DNA]</scope>
    <source>
        <strain evidence="1 2">P66</strain>
    </source>
</reference>
<keyword evidence="2" id="KW-1185">Reference proteome</keyword>
<dbReference type="Proteomes" id="UP000745663">
    <property type="component" value="Unassembled WGS sequence"/>
</dbReference>